<proteinExistence type="predicted"/>
<dbReference type="EMBL" id="GBXM01088789">
    <property type="protein sequence ID" value="JAH19788.1"/>
    <property type="molecule type" value="Transcribed_RNA"/>
</dbReference>
<sequence>MVTFVILLDSE</sequence>
<accession>A0A0E9QUN4</accession>
<protein>
    <submittedName>
        <fullName evidence="1">Uncharacterized protein</fullName>
    </submittedName>
</protein>
<name>A0A0E9QUN4_ANGAN</name>
<organism evidence="1">
    <name type="scientific">Anguilla anguilla</name>
    <name type="common">European freshwater eel</name>
    <name type="synonym">Muraena anguilla</name>
    <dbReference type="NCBI Taxonomy" id="7936"/>
    <lineage>
        <taxon>Eukaryota</taxon>
        <taxon>Metazoa</taxon>
        <taxon>Chordata</taxon>
        <taxon>Craniata</taxon>
        <taxon>Vertebrata</taxon>
        <taxon>Euteleostomi</taxon>
        <taxon>Actinopterygii</taxon>
        <taxon>Neopterygii</taxon>
        <taxon>Teleostei</taxon>
        <taxon>Anguilliformes</taxon>
        <taxon>Anguillidae</taxon>
        <taxon>Anguilla</taxon>
    </lineage>
</organism>
<evidence type="ECO:0000313" key="1">
    <source>
        <dbReference type="EMBL" id="JAH19788.1"/>
    </source>
</evidence>
<reference evidence="1" key="1">
    <citation type="submission" date="2014-11" db="EMBL/GenBank/DDBJ databases">
        <authorList>
            <person name="Amaro Gonzalez C."/>
        </authorList>
    </citation>
    <scope>NUCLEOTIDE SEQUENCE</scope>
</reference>
<reference evidence="1" key="2">
    <citation type="journal article" date="2015" name="Fish Shellfish Immunol.">
        <title>Early steps in the European eel (Anguilla anguilla)-Vibrio vulnificus interaction in the gills: Role of the RtxA13 toxin.</title>
        <authorList>
            <person name="Callol A."/>
            <person name="Pajuelo D."/>
            <person name="Ebbesson L."/>
            <person name="Teles M."/>
            <person name="MacKenzie S."/>
            <person name="Amaro C."/>
        </authorList>
    </citation>
    <scope>NUCLEOTIDE SEQUENCE</scope>
</reference>